<evidence type="ECO:0000313" key="4">
    <source>
        <dbReference type="Proteomes" id="UP000001194"/>
    </source>
</evidence>
<dbReference type="KEGG" id="lbc:LACBIDRAFT_294592"/>
<dbReference type="RefSeq" id="XP_001882600.1">
    <property type="nucleotide sequence ID" value="XM_001882565.1"/>
</dbReference>
<gene>
    <name evidence="3" type="ORF">LACBIDRAFT_294592</name>
</gene>
<dbReference type="EMBL" id="DS547107">
    <property type="protein sequence ID" value="EDR06753.1"/>
    <property type="molecule type" value="Genomic_DNA"/>
</dbReference>
<feature type="compositionally biased region" description="Pro residues" evidence="2">
    <location>
        <begin position="426"/>
        <end position="435"/>
    </location>
</feature>
<evidence type="ECO:0000256" key="2">
    <source>
        <dbReference type="SAM" id="MobiDB-lite"/>
    </source>
</evidence>
<evidence type="ECO:0000313" key="3">
    <source>
        <dbReference type="EMBL" id="EDR06753.1"/>
    </source>
</evidence>
<dbReference type="InParanoid" id="B0DEY5"/>
<dbReference type="STRING" id="486041.B0DEY5"/>
<dbReference type="HOGENOM" id="CLU_409402_0_0_1"/>
<sequence length="549" mass="63485">MFSTPKKALSKFRASPYFSPLRLFGFCGGSTERASSFRRIIPSEPSYRPLPRPNPRKKCYPPGDPRRRPSQRLCAKPLRQQRSVRARSYHNLSKAGPCNAAQPNAQPNPQPPVVLAPAFDFDAIAQKVRRVAVHAAPHLTPEDKIFMTQLEKLNINHNMAEVLNGLETQRASAERAQRMAPVLEAERKARNAPYQDMRKVEDKFIIDYYNDRAKEKQDKEAVLARMAQAQKDMLEMEARINAERAESIRIQYEALFAECERDRQEREKRRAQERRRWAKEREANIQLAEENHRRVLAAQKARRERAEAEAARLLAERQAAEAQARAEEEARKKAELEAQRAREELERQAHEARIREEEANRRAALEVQAREEEARRYAEEMARMQQQVEAHQAREPRLWRDVSMQDVWSGSGPSASDVSMAEEVPAPTPTPPPAQPTDADRWNLYEWKWDALKGDVGGLLVFSQLPWPVLHDVYTIHDLTPERFSEFLFNPQRPGYEPKTKKERVKNELLRFHPDKYDGKILGKVHVEEHALVKEAVGRVTRFLTTARS</sequence>
<feature type="region of interest" description="Disordered" evidence="2">
    <location>
        <begin position="42"/>
        <end position="108"/>
    </location>
</feature>
<evidence type="ECO:0000256" key="1">
    <source>
        <dbReference type="SAM" id="Coils"/>
    </source>
</evidence>
<organism evidence="4">
    <name type="scientific">Laccaria bicolor (strain S238N-H82 / ATCC MYA-4686)</name>
    <name type="common">Bicoloured deceiver</name>
    <name type="synonym">Laccaria laccata var. bicolor</name>
    <dbReference type="NCBI Taxonomy" id="486041"/>
    <lineage>
        <taxon>Eukaryota</taxon>
        <taxon>Fungi</taxon>
        <taxon>Dikarya</taxon>
        <taxon>Basidiomycota</taxon>
        <taxon>Agaricomycotina</taxon>
        <taxon>Agaricomycetes</taxon>
        <taxon>Agaricomycetidae</taxon>
        <taxon>Agaricales</taxon>
        <taxon>Agaricineae</taxon>
        <taxon>Hydnangiaceae</taxon>
        <taxon>Laccaria</taxon>
    </lineage>
</organism>
<accession>B0DEY5</accession>
<feature type="coiled-coil region" evidence="1">
    <location>
        <begin position="212"/>
        <end position="394"/>
    </location>
</feature>
<keyword evidence="1" id="KW-0175">Coiled coil</keyword>
<dbReference type="Proteomes" id="UP000001194">
    <property type="component" value="Unassembled WGS sequence"/>
</dbReference>
<dbReference type="OrthoDB" id="412109at2759"/>
<feature type="region of interest" description="Disordered" evidence="2">
    <location>
        <begin position="406"/>
        <end position="438"/>
    </location>
</feature>
<name>B0DEY5_LACBS</name>
<feature type="compositionally biased region" description="Polar residues" evidence="2">
    <location>
        <begin position="406"/>
        <end position="417"/>
    </location>
</feature>
<protein>
    <submittedName>
        <fullName evidence="3">Predicted protein</fullName>
    </submittedName>
</protein>
<dbReference type="AlphaFoldDB" id="B0DEY5"/>
<proteinExistence type="predicted"/>
<keyword evidence="4" id="KW-1185">Reference proteome</keyword>
<dbReference type="GeneID" id="6078293"/>
<reference evidence="3 4" key="1">
    <citation type="journal article" date="2008" name="Nature">
        <title>The genome of Laccaria bicolor provides insights into mycorrhizal symbiosis.</title>
        <authorList>
            <person name="Martin F."/>
            <person name="Aerts A."/>
            <person name="Ahren D."/>
            <person name="Brun A."/>
            <person name="Danchin E.G.J."/>
            <person name="Duchaussoy F."/>
            <person name="Gibon J."/>
            <person name="Kohler A."/>
            <person name="Lindquist E."/>
            <person name="Pereda V."/>
            <person name="Salamov A."/>
            <person name="Shapiro H.J."/>
            <person name="Wuyts J."/>
            <person name="Blaudez D."/>
            <person name="Buee M."/>
            <person name="Brokstein P."/>
            <person name="Canbaeck B."/>
            <person name="Cohen D."/>
            <person name="Courty P.E."/>
            <person name="Coutinho P.M."/>
            <person name="Delaruelle C."/>
            <person name="Detter J.C."/>
            <person name="Deveau A."/>
            <person name="DiFazio S."/>
            <person name="Duplessis S."/>
            <person name="Fraissinet-Tachet L."/>
            <person name="Lucic E."/>
            <person name="Frey-Klett P."/>
            <person name="Fourrey C."/>
            <person name="Feussner I."/>
            <person name="Gay G."/>
            <person name="Grimwood J."/>
            <person name="Hoegger P.J."/>
            <person name="Jain P."/>
            <person name="Kilaru S."/>
            <person name="Labbe J."/>
            <person name="Lin Y.C."/>
            <person name="Legue V."/>
            <person name="Le Tacon F."/>
            <person name="Marmeisse R."/>
            <person name="Melayah D."/>
            <person name="Montanini B."/>
            <person name="Muratet M."/>
            <person name="Nehls U."/>
            <person name="Niculita-Hirzel H."/>
            <person name="Oudot-Le Secq M.P."/>
            <person name="Peter M."/>
            <person name="Quesneville H."/>
            <person name="Rajashekar B."/>
            <person name="Reich M."/>
            <person name="Rouhier N."/>
            <person name="Schmutz J."/>
            <person name="Yin T."/>
            <person name="Chalot M."/>
            <person name="Henrissat B."/>
            <person name="Kuees U."/>
            <person name="Lucas S."/>
            <person name="Van de Peer Y."/>
            <person name="Podila G.K."/>
            <person name="Polle A."/>
            <person name="Pukkila P.J."/>
            <person name="Richardson P.M."/>
            <person name="Rouze P."/>
            <person name="Sanders I.R."/>
            <person name="Stajich J.E."/>
            <person name="Tunlid A."/>
            <person name="Tuskan G."/>
            <person name="Grigoriev I.V."/>
        </authorList>
    </citation>
    <scope>NUCLEOTIDE SEQUENCE [LARGE SCALE GENOMIC DNA]</scope>
    <source>
        <strain evidence="4">S238N-H82 / ATCC MYA-4686</strain>
    </source>
</reference>